<accession>A0AAP0J3Q0</accession>
<keyword evidence="1" id="KW-0472">Membrane</keyword>
<reference evidence="2 3" key="1">
    <citation type="submission" date="2024-01" db="EMBL/GenBank/DDBJ databases">
        <title>Genome assemblies of Stephania.</title>
        <authorList>
            <person name="Yang L."/>
        </authorList>
    </citation>
    <scope>NUCLEOTIDE SEQUENCE [LARGE SCALE GENOMIC DNA]</scope>
    <source>
        <strain evidence="2">JXDWG</strain>
        <tissue evidence="2">Leaf</tissue>
    </source>
</reference>
<sequence length="90" mass="9778">MTRDVGPAVRYVSLPRHGGRGKCYICCVVCLVYCICVDYYVIYGYADTETSGDAPRVACRRGPEAAARGDPRGAITGFGCVHRRDGSRIT</sequence>
<organism evidence="2 3">
    <name type="scientific">Stephania cephalantha</name>
    <dbReference type="NCBI Taxonomy" id="152367"/>
    <lineage>
        <taxon>Eukaryota</taxon>
        <taxon>Viridiplantae</taxon>
        <taxon>Streptophyta</taxon>
        <taxon>Embryophyta</taxon>
        <taxon>Tracheophyta</taxon>
        <taxon>Spermatophyta</taxon>
        <taxon>Magnoliopsida</taxon>
        <taxon>Ranunculales</taxon>
        <taxon>Menispermaceae</taxon>
        <taxon>Menispermoideae</taxon>
        <taxon>Cissampelideae</taxon>
        <taxon>Stephania</taxon>
    </lineage>
</organism>
<evidence type="ECO:0000313" key="2">
    <source>
        <dbReference type="EMBL" id="KAK9125792.1"/>
    </source>
</evidence>
<name>A0AAP0J3Q0_9MAGN</name>
<evidence type="ECO:0000313" key="3">
    <source>
        <dbReference type="Proteomes" id="UP001419268"/>
    </source>
</evidence>
<feature type="transmembrane region" description="Helical" evidence="1">
    <location>
        <begin position="21"/>
        <end position="42"/>
    </location>
</feature>
<proteinExistence type="predicted"/>
<comment type="caution">
    <text evidence="2">The sequence shown here is derived from an EMBL/GenBank/DDBJ whole genome shotgun (WGS) entry which is preliminary data.</text>
</comment>
<keyword evidence="1" id="KW-1133">Transmembrane helix</keyword>
<protein>
    <submittedName>
        <fullName evidence="2">Uncharacterized protein</fullName>
    </submittedName>
</protein>
<dbReference type="EMBL" id="JBBNAG010000006">
    <property type="protein sequence ID" value="KAK9125792.1"/>
    <property type="molecule type" value="Genomic_DNA"/>
</dbReference>
<gene>
    <name evidence="2" type="ORF">Scep_014638</name>
</gene>
<dbReference type="Proteomes" id="UP001419268">
    <property type="component" value="Unassembled WGS sequence"/>
</dbReference>
<evidence type="ECO:0000256" key="1">
    <source>
        <dbReference type="SAM" id="Phobius"/>
    </source>
</evidence>
<dbReference type="AlphaFoldDB" id="A0AAP0J3Q0"/>
<keyword evidence="1" id="KW-0812">Transmembrane</keyword>
<keyword evidence="3" id="KW-1185">Reference proteome</keyword>